<evidence type="ECO:0000313" key="1">
    <source>
        <dbReference type="EMBL" id="SNY56358.1"/>
    </source>
</evidence>
<keyword evidence="2" id="KW-1185">Reference proteome</keyword>
<dbReference type="Gene3D" id="3.10.450.50">
    <property type="match status" value="1"/>
</dbReference>
<dbReference type="Proteomes" id="UP000219612">
    <property type="component" value="Unassembled WGS sequence"/>
</dbReference>
<name>A0A285J801_9ACTN</name>
<accession>A0A285J801</accession>
<dbReference type="AlphaFoldDB" id="A0A285J801"/>
<sequence length="69" mass="7889">MAEVIDAMGRGDREALIRLFHPYLHWTEGSLTVRGRTKVLAHVDGVPAPPVDYELRDGQIYRWVSAQDR</sequence>
<reference evidence="1 2" key="1">
    <citation type="submission" date="2017-09" db="EMBL/GenBank/DDBJ databases">
        <authorList>
            <person name="Ehlers B."/>
            <person name="Leendertz F.H."/>
        </authorList>
    </citation>
    <scope>NUCLEOTIDE SEQUENCE [LARGE SCALE GENOMIC DNA]</scope>
    <source>
        <strain evidence="1 2">CGMCC 4.6857</strain>
    </source>
</reference>
<evidence type="ECO:0008006" key="3">
    <source>
        <dbReference type="Google" id="ProtNLM"/>
    </source>
</evidence>
<dbReference type="EMBL" id="OBDY01000017">
    <property type="protein sequence ID" value="SNY56358.1"/>
    <property type="molecule type" value="Genomic_DNA"/>
</dbReference>
<proteinExistence type="predicted"/>
<organism evidence="1 2">
    <name type="scientific">Paractinoplanes atraurantiacus</name>
    <dbReference type="NCBI Taxonomy" id="1036182"/>
    <lineage>
        <taxon>Bacteria</taxon>
        <taxon>Bacillati</taxon>
        <taxon>Actinomycetota</taxon>
        <taxon>Actinomycetes</taxon>
        <taxon>Micromonosporales</taxon>
        <taxon>Micromonosporaceae</taxon>
        <taxon>Paractinoplanes</taxon>
    </lineage>
</organism>
<gene>
    <name evidence="1" type="ORF">SAMN05421748_117139</name>
</gene>
<dbReference type="SUPFAM" id="SSF54427">
    <property type="entry name" value="NTF2-like"/>
    <property type="match status" value="1"/>
</dbReference>
<evidence type="ECO:0000313" key="2">
    <source>
        <dbReference type="Proteomes" id="UP000219612"/>
    </source>
</evidence>
<dbReference type="InterPro" id="IPR032710">
    <property type="entry name" value="NTF2-like_dom_sf"/>
</dbReference>
<protein>
    <recommendedName>
        <fullName evidence="3">SnoaL-like domain-containing protein</fullName>
    </recommendedName>
</protein>